<comment type="caution">
    <text evidence="3">The sequence shown here is derived from an EMBL/GenBank/DDBJ whole genome shotgun (WGS) entry which is preliminary data.</text>
</comment>
<dbReference type="STRING" id="1305675.BFG57_13935"/>
<protein>
    <recommendedName>
        <fullName evidence="2">Luciferase-like domain-containing protein</fullName>
    </recommendedName>
</protein>
<gene>
    <name evidence="3" type="ORF">BFG57_13935</name>
</gene>
<dbReference type="Pfam" id="PF00296">
    <property type="entry name" value="Bac_luciferase"/>
    <property type="match status" value="1"/>
</dbReference>
<dbReference type="FunFam" id="3.20.20.30:FF:000002">
    <property type="entry name" value="LLM class flavin-dependent oxidoreductase"/>
    <property type="match status" value="1"/>
</dbReference>
<comment type="similarity">
    <text evidence="1">To bacterial alkanal monooxygenase alpha and beta chains.</text>
</comment>
<dbReference type="OrthoDB" id="9780518at2"/>
<dbReference type="Gene3D" id="3.20.20.30">
    <property type="entry name" value="Luciferase-like domain"/>
    <property type="match status" value="1"/>
</dbReference>
<dbReference type="CDD" id="cd00347">
    <property type="entry name" value="Flavin_utilizing_monoxygenases"/>
    <property type="match status" value="2"/>
</dbReference>
<dbReference type="PANTHER" id="PTHR30137">
    <property type="entry name" value="LUCIFERASE-LIKE MONOOXYGENASE"/>
    <property type="match status" value="1"/>
</dbReference>
<dbReference type="NCBIfam" id="TIGR03558">
    <property type="entry name" value="oxido_grp_1"/>
    <property type="match status" value="1"/>
</dbReference>
<evidence type="ECO:0000256" key="1">
    <source>
        <dbReference type="ARBA" id="ARBA00007789"/>
    </source>
</evidence>
<dbReference type="EMBL" id="MJEH01000018">
    <property type="protein sequence ID" value="OEH93051.1"/>
    <property type="molecule type" value="Genomic_DNA"/>
</dbReference>
<dbReference type="InterPro" id="IPR036661">
    <property type="entry name" value="Luciferase-like_sf"/>
</dbReference>
<dbReference type="SUPFAM" id="SSF51679">
    <property type="entry name" value="Bacterial luciferase-like"/>
    <property type="match status" value="1"/>
</dbReference>
<organism evidence="3 4">
    <name type="scientific">Bacillus solimangrovi</name>
    <dbReference type="NCBI Taxonomy" id="1305675"/>
    <lineage>
        <taxon>Bacteria</taxon>
        <taxon>Bacillati</taxon>
        <taxon>Bacillota</taxon>
        <taxon>Bacilli</taxon>
        <taxon>Bacillales</taxon>
        <taxon>Bacillaceae</taxon>
        <taxon>Bacillus</taxon>
    </lineage>
</organism>
<dbReference type="GO" id="GO:0016705">
    <property type="term" value="F:oxidoreductase activity, acting on paired donors, with incorporation or reduction of molecular oxygen"/>
    <property type="evidence" value="ECO:0007669"/>
    <property type="project" value="InterPro"/>
</dbReference>
<sequence length="335" mass="37481">MTLKLSILDQTPVLNGTNVNEAFEHTTLLAKEAERLGYHRFWVSEHHSTRSLAGSAPEILVAHLAAHTSEMRIGTGGIMLPHYSAYKVAEMFRVLEALHPGRIDLGIGRAPGGMPNVGRALHDGNHRDASRYPEQVQALIAYLRGQDPYEMNVYATPLSETMPEIWLLGSSGSSAMLASQMGTPFMFAHFINGNGGQQATKAYRQQFQPSQLNQEPKATVSVFTICAETEQEAEELAKGLDLAILKGEKGEERSGFPTLDEVKSYPYTFFDEARIKENRKRMIIGNQEQVKEQILQLSEEYEANEVMVNTISDPFETRVKSYQLIAEAFDLQKRF</sequence>
<feature type="domain" description="Luciferase-like" evidence="2">
    <location>
        <begin position="8"/>
        <end position="297"/>
    </location>
</feature>
<dbReference type="InterPro" id="IPR011251">
    <property type="entry name" value="Luciferase-like_dom"/>
</dbReference>
<evidence type="ECO:0000313" key="4">
    <source>
        <dbReference type="Proteomes" id="UP000095209"/>
    </source>
</evidence>
<dbReference type="InterPro" id="IPR019949">
    <property type="entry name" value="CmoO-like"/>
</dbReference>
<dbReference type="AlphaFoldDB" id="A0A1E5LG47"/>
<name>A0A1E5LG47_9BACI</name>
<dbReference type="GO" id="GO:0005829">
    <property type="term" value="C:cytosol"/>
    <property type="evidence" value="ECO:0007669"/>
    <property type="project" value="TreeGrafter"/>
</dbReference>
<dbReference type="RefSeq" id="WP_069716952.1">
    <property type="nucleotide sequence ID" value="NZ_MJEH01000018.1"/>
</dbReference>
<dbReference type="PANTHER" id="PTHR30137:SF19">
    <property type="entry name" value="LUCIFERASE-LIKE MONOOXYGENASE"/>
    <property type="match status" value="1"/>
</dbReference>
<dbReference type="InterPro" id="IPR050766">
    <property type="entry name" value="Bact_Lucif_Oxidored"/>
</dbReference>
<keyword evidence="4" id="KW-1185">Reference proteome</keyword>
<dbReference type="Proteomes" id="UP000095209">
    <property type="component" value="Unassembled WGS sequence"/>
</dbReference>
<proteinExistence type="predicted"/>
<accession>A0A1E5LG47</accession>
<reference evidence="3 4" key="1">
    <citation type="submission" date="2016-08" db="EMBL/GenBank/DDBJ databases">
        <title>Genome of Bacillus solimangrovi GH2-4.</title>
        <authorList>
            <person name="Lim S."/>
            <person name="Kim B.-C."/>
        </authorList>
    </citation>
    <scope>NUCLEOTIDE SEQUENCE [LARGE SCALE GENOMIC DNA]</scope>
    <source>
        <strain evidence="3 4">GH2-4</strain>
    </source>
</reference>
<evidence type="ECO:0000259" key="2">
    <source>
        <dbReference type="Pfam" id="PF00296"/>
    </source>
</evidence>
<evidence type="ECO:0000313" key="3">
    <source>
        <dbReference type="EMBL" id="OEH93051.1"/>
    </source>
</evidence>